<keyword evidence="1" id="KW-0472">Membrane</keyword>
<dbReference type="Proteomes" id="UP000287969">
    <property type="component" value="Chromosome"/>
</dbReference>
<name>A0A410QHI8_9FIRM</name>
<sequence length="71" mass="7866">MVNILNTNRGKTIGGIIGFLIGIFILTVGFFKTLFIVLCICIGCYLGGKTDKMEALKHFLDKFLPQGKNKQ</sequence>
<protein>
    <submittedName>
        <fullName evidence="2">DUF2273 domain-containing protein</fullName>
    </submittedName>
</protein>
<evidence type="ECO:0000313" key="3">
    <source>
        <dbReference type="Proteomes" id="UP000287969"/>
    </source>
</evidence>
<organism evidence="2 3">
    <name type="scientific">Acidilutibacter cellobiosedens</name>
    <dbReference type="NCBI Taxonomy" id="2507161"/>
    <lineage>
        <taxon>Bacteria</taxon>
        <taxon>Bacillati</taxon>
        <taxon>Bacillota</taxon>
        <taxon>Tissierellia</taxon>
        <taxon>Tissierellales</taxon>
        <taxon>Acidilutibacteraceae</taxon>
        <taxon>Acidilutibacter</taxon>
    </lineage>
</organism>
<dbReference type="InterPro" id="IPR018730">
    <property type="entry name" value="DUF2273"/>
</dbReference>
<feature type="transmembrane region" description="Helical" evidence="1">
    <location>
        <begin position="16"/>
        <end position="47"/>
    </location>
</feature>
<dbReference type="KEGG" id="spoa:EQM13_09270"/>
<keyword evidence="3" id="KW-1185">Reference proteome</keyword>
<keyword evidence="1" id="KW-1133">Transmembrane helix</keyword>
<proteinExistence type="predicted"/>
<dbReference type="EMBL" id="CP035282">
    <property type="protein sequence ID" value="QAT63424.1"/>
    <property type="molecule type" value="Genomic_DNA"/>
</dbReference>
<gene>
    <name evidence="2" type="ORF">EQM13_09270</name>
</gene>
<reference evidence="3" key="1">
    <citation type="submission" date="2019-01" db="EMBL/GenBank/DDBJ databases">
        <title>Draft genomes of a novel of Sporanaerobacter strains.</title>
        <authorList>
            <person name="Ma S."/>
        </authorList>
    </citation>
    <scope>NUCLEOTIDE SEQUENCE [LARGE SCALE GENOMIC DNA]</scope>
    <source>
        <strain evidence="3">NJN-17</strain>
    </source>
</reference>
<evidence type="ECO:0000256" key="1">
    <source>
        <dbReference type="SAM" id="Phobius"/>
    </source>
</evidence>
<accession>A0A410QHI8</accession>
<dbReference type="AlphaFoldDB" id="A0A410QHI8"/>
<dbReference type="OrthoDB" id="1727295at2"/>
<evidence type="ECO:0000313" key="2">
    <source>
        <dbReference type="EMBL" id="QAT63424.1"/>
    </source>
</evidence>
<dbReference type="Pfam" id="PF10031">
    <property type="entry name" value="DUF2273"/>
    <property type="match status" value="1"/>
</dbReference>
<keyword evidence="1" id="KW-0812">Transmembrane</keyword>